<dbReference type="EMBL" id="WACR01000007">
    <property type="protein sequence ID" value="KAB1063746.1"/>
    <property type="molecule type" value="Genomic_DNA"/>
</dbReference>
<dbReference type="GO" id="GO:0046872">
    <property type="term" value="F:metal ion binding"/>
    <property type="evidence" value="ECO:0007669"/>
    <property type="project" value="UniProtKB-UniRule"/>
</dbReference>
<dbReference type="Gene3D" id="3.80.30.20">
    <property type="entry name" value="tm_1862 like domain"/>
    <property type="match status" value="1"/>
</dbReference>
<reference evidence="4 5" key="1">
    <citation type="submission" date="2019-09" db="EMBL/GenBank/DDBJ databases">
        <title>Genomes of Cryomorphaceae.</title>
        <authorList>
            <person name="Bowman J.P."/>
        </authorList>
    </citation>
    <scope>NUCLEOTIDE SEQUENCE [LARGE SCALE GENOMIC DNA]</scope>
    <source>
        <strain evidence="4 5">KCTC 52047</strain>
    </source>
</reference>
<comment type="caution">
    <text evidence="4">The sequence shown here is derived from an EMBL/GenBank/DDBJ whole genome shotgun (WGS) entry which is preliminary data.</text>
</comment>
<dbReference type="GO" id="GO:0051539">
    <property type="term" value="F:4 iron, 4 sulfur cluster binding"/>
    <property type="evidence" value="ECO:0007669"/>
    <property type="project" value="UniProtKB-UniRule"/>
</dbReference>
<evidence type="ECO:0000256" key="2">
    <source>
        <dbReference type="RuleBase" id="RU364116"/>
    </source>
</evidence>
<dbReference type="SUPFAM" id="SSF102114">
    <property type="entry name" value="Radical SAM enzymes"/>
    <property type="match status" value="1"/>
</dbReference>
<dbReference type="CDD" id="cd01335">
    <property type="entry name" value="Radical_SAM"/>
    <property type="match status" value="1"/>
</dbReference>
<keyword evidence="2" id="KW-0349">Heme</keyword>
<dbReference type="PROSITE" id="PS51918">
    <property type="entry name" value="RADICAL_SAM"/>
    <property type="match status" value="1"/>
</dbReference>
<proteinExistence type="inferred from homology"/>
<dbReference type="SFLD" id="SFLDG01082">
    <property type="entry name" value="B12-binding_domain_containing"/>
    <property type="match status" value="1"/>
</dbReference>
<dbReference type="PANTHER" id="PTHR13932">
    <property type="entry name" value="COPROPORPHYRINIGEN III OXIDASE"/>
    <property type="match status" value="1"/>
</dbReference>
<feature type="domain" description="Radical SAM core" evidence="3">
    <location>
        <begin position="1"/>
        <end position="231"/>
    </location>
</feature>
<evidence type="ECO:0000259" key="3">
    <source>
        <dbReference type="PROSITE" id="PS51918"/>
    </source>
</evidence>
<dbReference type="GO" id="GO:0006779">
    <property type="term" value="P:porphyrin-containing compound biosynthetic process"/>
    <property type="evidence" value="ECO:0007669"/>
    <property type="project" value="InterPro"/>
</dbReference>
<dbReference type="SFLD" id="SFLDF00562">
    <property type="entry name" value="HemN-like__clustered_with_heat"/>
    <property type="match status" value="1"/>
</dbReference>
<dbReference type="InterPro" id="IPR007197">
    <property type="entry name" value="rSAM"/>
</dbReference>
<keyword evidence="2" id="KW-0949">S-adenosyl-L-methionine</keyword>
<dbReference type="InterPro" id="IPR023404">
    <property type="entry name" value="rSAM_horseshoe"/>
</dbReference>
<dbReference type="InterPro" id="IPR004559">
    <property type="entry name" value="HemW-like"/>
</dbReference>
<dbReference type="Pfam" id="PF04055">
    <property type="entry name" value="Radical_SAM"/>
    <property type="match status" value="1"/>
</dbReference>
<dbReference type="RefSeq" id="WP_151168505.1">
    <property type="nucleotide sequence ID" value="NZ_WACR01000007.1"/>
</dbReference>
<keyword evidence="2" id="KW-0143">Chaperone</keyword>
<dbReference type="SFLD" id="SFLDG01065">
    <property type="entry name" value="anaerobic_coproporphyrinogen-I"/>
    <property type="match status" value="1"/>
</dbReference>
<dbReference type="GO" id="GO:0004109">
    <property type="term" value="F:coproporphyrinogen oxidase activity"/>
    <property type="evidence" value="ECO:0007669"/>
    <property type="project" value="InterPro"/>
</dbReference>
<dbReference type="Proteomes" id="UP000435357">
    <property type="component" value="Unassembled WGS sequence"/>
</dbReference>
<dbReference type="InterPro" id="IPR058240">
    <property type="entry name" value="rSAM_sf"/>
</dbReference>
<organism evidence="4 5">
    <name type="scientific">Salibacter halophilus</name>
    <dbReference type="NCBI Taxonomy" id="1803916"/>
    <lineage>
        <taxon>Bacteria</taxon>
        <taxon>Pseudomonadati</taxon>
        <taxon>Bacteroidota</taxon>
        <taxon>Flavobacteriia</taxon>
        <taxon>Flavobacteriales</taxon>
        <taxon>Salibacteraceae</taxon>
        <taxon>Salibacter</taxon>
    </lineage>
</organism>
<evidence type="ECO:0000256" key="1">
    <source>
        <dbReference type="ARBA" id="ARBA00006100"/>
    </source>
</evidence>
<comment type="similarity">
    <text evidence="1">Belongs to the anaerobic coproporphyrinogen-III oxidase family. HemW subfamily.</text>
</comment>
<comment type="subcellular location">
    <subcellularLocation>
        <location evidence="2">Cytoplasm</location>
    </subcellularLocation>
</comment>
<dbReference type="InterPro" id="IPR006638">
    <property type="entry name" value="Elp3/MiaA/NifB-like_rSAM"/>
</dbReference>
<accession>A0A6N6M9K1</accession>
<dbReference type="SFLD" id="SFLDF00288">
    <property type="entry name" value="HemN-like__clustered_with_nucl"/>
    <property type="match status" value="1"/>
</dbReference>
<dbReference type="OrthoDB" id="9808022at2"/>
<dbReference type="NCBIfam" id="TIGR00539">
    <property type="entry name" value="hemN_rel"/>
    <property type="match status" value="1"/>
</dbReference>
<keyword evidence="2" id="KW-0963">Cytoplasm</keyword>
<dbReference type="SFLD" id="SFLDS00029">
    <property type="entry name" value="Radical_SAM"/>
    <property type="match status" value="1"/>
</dbReference>
<keyword evidence="2" id="KW-0479">Metal-binding</keyword>
<protein>
    <recommendedName>
        <fullName evidence="2">Heme chaperone HemW</fullName>
    </recommendedName>
</protein>
<dbReference type="GO" id="GO:0005737">
    <property type="term" value="C:cytoplasm"/>
    <property type="evidence" value="ECO:0007669"/>
    <property type="project" value="UniProtKB-SubCell"/>
</dbReference>
<keyword evidence="2" id="KW-0411">Iron-sulfur</keyword>
<keyword evidence="5" id="KW-1185">Reference proteome</keyword>
<evidence type="ECO:0000313" key="4">
    <source>
        <dbReference type="EMBL" id="KAB1063746.1"/>
    </source>
</evidence>
<comment type="function">
    <text evidence="2">Probably acts as a heme chaperone, transferring heme to an unknown acceptor. Binds one molecule of heme per monomer, possibly covalently. Binds 1 [4Fe-4S] cluster. The cluster is coordinated with 3 cysteines and an exchangeable S-adenosyl-L-methionine.</text>
</comment>
<dbReference type="PANTHER" id="PTHR13932:SF5">
    <property type="entry name" value="RADICAL S-ADENOSYL METHIONINE DOMAIN-CONTAINING PROTEIN 1, MITOCHONDRIAL"/>
    <property type="match status" value="1"/>
</dbReference>
<sequence>MAGVYLHIPFCHKACHYCDFHFVTHLRDKPELVEALKKELELQRDFFGSDRVETIYFGGGTPSLLSEPELSQLIDNVFEIFDVIDDPEITLEANPDDLTDEKLQQLKKAGVNRLSIGVQSFFDEHLKWMNRTHSAQEAENALKRAQDYGLSNITLDLIYGLPKLSMEQWKENVQKTIALDIPHISAYNLTVEPGTPLAYQVKKNRVQIPQDENVLAQFTYLMDELESNDYVHYEISNFAREGEYSKHNSSYWLGKKYLGVGPSAHGYDGSDRYFNPADNKLYLEKIGKRELPAKWENTTIQDKLNDYILTRLRTIWGLNSHFIEEHFGSNELDRILKEVKPFLNRQEVEHKAGVLTLTRKGKFIADHIAASLFKIDD</sequence>
<dbReference type="AlphaFoldDB" id="A0A6N6M9K1"/>
<gene>
    <name evidence="4" type="primary">hemW</name>
    <name evidence="4" type="ORF">F3059_09265</name>
</gene>
<keyword evidence="2" id="KW-0408">Iron</keyword>
<keyword evidence="2" id="KW-0004">4Fe-4S</keyword>
<evidence type="ECO:0000313" key="5">
    <source>
        <dbReference type="Proteomes" id="UP000435357"/>
    </source>
</evidence>
<dbReference type="SMART" id="SM00729">
    <property type="entry name" value="Elp3"/>
    <property type="match status" value="1"/>
</dbReference>
<dbReference type="InterPro" id="IPR034505">
    <property type="entry name" value="Coproporphyrinogen-III_oxidase"/>
</dbReference>
<name>A0A6N6M9K1_9FLAO</name>